<dbReference type="Proteomes" id="UP000016033">
    <property type="component" value="Unassembled WGS sequence"/>
</dbReference>
<reference evidence="1 2" key="1">
    <citation type="journal article" date="2013" name="Genome Announc.">
        <title>Whole-genome sequences of five oyster-associated bacteria show potential for crude oil hydrocarbon degradation.</title>
        <authorList>
            <person name="Chauhan A."/>
            <person name="Green S."/>
            <person name="Pathak A."/>
            <person name="Thomas J."/>
            <person name="Venkatramanan R."/>
        </authorList>
    </citation>
    <scope>NUCLEOTIDE SEQUENCE [LARGE SCALE GENOMIC DNA]</scope>
    <source>
        <strain evidence="1 2">MF109</strain>
    </source>
</reference>
<organism evidence="1 2">
    <name type="scientific">Microbacterium maritypicum MF109</name>
    <dbReference type="NCBI Taxonomy" id="1333857"/>
    <lineage>
        <taxon>Bacteria</taxon>
        <taxon>Bacillati</taxon>
        <taxon>Actinomycetota</taxon>
        <taxon>Actinomycetes</taxon>
        <taxon>Micrococcales</taxon>
        <taxon>Microbacteriaceae</taxon>
        <taxon>Microbacterium</taxon>
    </lineage>
</organism>
<proteinExistence type="predicted"/>
<evidence type="ECO:0000313" key="1">
    <source>
        <dbReference type="EMBL" id="EQM83421.1"/>
    </source>
</evidence>
<dbReference type="RefSeq" id="WP_021198701.1">
    <property type="nucleotide sequence ID" value="NZ_ATAO01000079.1"/>
</dbReference>
<dbReference type="PATRIC" id="fig|1333857.3.peg.717"/>
<sequence length="83" mass="8970">MAVKGMRIKVNRDAIRKLLASQEVADNLTPRGERIAAAAGDGFEVTTSKNRDRVVVFVTATTTDAKLAEAEDRALTRVIDAGR</sequence>
<accession>T5KWN6</accession>
<evidence type="ECO:0000313" key="2">
    <source>
        <dbReference type="Proteomes" id="UP000016033"/>
    </source>
</evidence>
<gene>
    <name evidence="1" type="ORF">L687_12440</name>
</gene>
<protein>
    <submittedName>
        <fullName evidence="1">Uncharacterized protein</fullName>
    </submittedName>
</protein>
<comment type="caution">
    <text evidence="1">The sequence shown here is derived from an EMBL/GenBank/DDBJ whole genome shotgun (WGS) entry which is preliminary data.</text>
</comment>
<dbReference type="EMBL" id="ATAO01000079">
    <property type="protein sequence ID" value="EQM83421.1"/>
    <property type="molecule type" value="Genomic_DNA"/>
</dbReference>
<name>T5KWN6_MICMQ</name>
<dbReference type="AlphaFoldDB" id="T5KWN6"/>